<dbReference type="AlphaFoldDB" id="A0A6J5GC72"/>
<keyword evidence="2" id="KW-1185">Reference proteome</keyword>
<organism evidence="1 2">
    <name type="scientific">Paraburkholderia fynbosensis</name>
    <dbReference type="NCBI Taxonomy" id="1200993"/>
    <lineage>
        <taxon>Bacteria</taxon>
        <taxon>Pseudomonadati</taxon>
        <taxon>Pseudomonadota</taxon>
        <taxon>Betaproteobacteria</taxon>
        <taxon>Burkholderiales</taxon>
        <taxon>Burkholderiaceae</taxon>
        <taxon>Paraburkholderia</taxon>
    </lineage>
</organism>
<protein>
    <recommendedName>
        <fullName evidence="3">IS6 family transposase ISBmu21</fullName>
    </recommendedName>
</protein>
<reference evidence="1 2" key="1">
    <citation type="submission" date="2020-04" db="EMBL/GenBank/DDBJ databases">
        <authorList>
            <person name="De Canck E."/>
        </authorList>
    </citation>
    <scope>NUCLEOTIDE SEQUENCE [LARGE SCALE GENOMIC DNA]</scope>
    <source>
        <strain evidence="1 2">LMG 27177</strain>
    </source>
</reference>
<proteinExistence type="predicted"/>
<name>A0A6J5GC72_9BURK</name>
<evidence type="ECO:0008006" key="3">
    <source>
        <dbReference type="Google" id="ProtNLM"/>
    </source>
</evidence>
<evidence type="ECO:0000313" key="1">
    <source>
        <dbReference type="EMBL" id="CAB3796177.1"/>
    </source>
</evidence>
<dbReference type="Proteomes" id="UP000494252">
    <property type="component" value="Unassembled WGS sequence"/>
</dbReference>
<evidence type="ECO:0000313" key="2">
    <source>
        <dbReference type="Proteomes" id="UP000494252"/>
    </source>
</evidence>
<accession>A0A6J5GC72</accession>
<sequence>MDDDHNGQDAAHDIAPGIAKVLKRLHHPLDVILLCVRWHAAYSLSLRNLGAMTAERGLAVDHSSVHRWVIKLAPLFEKSVSNGEPQAITVDNATGLSEAGSTIDVAAWSLLVDPRRHTVNILGITQAAPSCDARDRLAPGRVVPREP</sequence>
<dbReference type="EMBL" id="CADIKI010000011">
    <property type="protein sequence ID" value="CAB3796177.1"/>
    <property type="molecule type" value="Genomic_DNA"/>
</dbReference>
<gene>
    <name evidence="1" type="ORF">LMG27177_04049</name>
</gene>